<keyword evidence="4 6" id="KW-0067">ATP-binding</keyword>
<sequence length="424" mass="47471">MNTENVAIHVRNVTKTYRLYKKPVDRLKESLHPGRKTYHTEFYALHNLSFEIKKGETIGIIGKNGSGKSTLLKIITGVLQPTTGDVQVSGKVSALLELGAGFNPEMTGIENIYLNGMIMGYAKEEIDEKLADILSFADIGDFIGQPVKTYSSGMFVRLAFAVASSVEPEILIVDEALSVGDIRFQQKCLRRIEELKGKKTILFVSHDLGIISKFCDRCIWINEGELYGDGAPVHIAKRYQAFMTDSRTSTYKENNDSYSHNNQKPTWEIEPIQPGLDVLGDNQAKVLGISLLDLHNNRVSMVSPGEESKLVIRVQFSTELVSPIIGFMIKDRLGNIVTQSNNAVLDKEIENTGEEIQDFCFQFRIPSLNNGYYTISPAVASGTMEDHVQHCLVHDAVVFQIVDTTRYPLQGFIFIDEIDFYKLT</sequence>
<dbReference type="Pfam" id="PF00005">
    <property type="entry name" value="ABC_tran"/>
    <property type="match status" value="1"/>
</dbReference>
<dbReference type="KEGG" id="asoc:CB4_00629"/>
<dbReference type="SUPFAM" id="SSF52540">
    <property type="entry name" value="P-loop containing nucleoside triphosphate hydrolases"/>
    <property type="match status" value="1"/>
</dbReference>
<accession>A0A0U5B4B2</accession>
<dbReference type="OrthoDB" id="9778870at2"/>
<evidence type="ECO:0000313" key="7">
    <source>
        <dbReference type="Proteomes" id="UP000217696"/>
    </source>
</evidence>
<dbReference type="PANTHER" id="PTHR46743">
    <property type="entry name" value="TEICHOIC ACIDS EXPORT ATP-BINDING PROTEIN TAGH"/>
    <property type="match status" value="1"/>
</dbReference>
<reference evidence="6 7" key="1">
    <citation type="submission" date="2015-12" db="EMBL/GenBank/DDBJ databases">
        <title>Genome sequence of Aneurinibacillus soli.</title>
        <authorList>
            <person name="Lee J.S."/>
            <person name="Lee K.C."/>
            <person name="Kim K.K."/>
            <person name="Lee B.W."/>
        </authorList>
    </citation>
    <scope>NUCLEOTIDE SEQUENCE [LARGE SCALE GENOMIC DNA]</scope>
    <source>
        <strain evidence="6 7">CB4</strain>
    </source>
</reference>
<dbReference type="PROSITE" id="PS00211">
    <property type="entry name" value="ABC_TRANSPORTER_1"/>
    <property type="match status" value="1"/>
</dbReference>
<dbReference type="InterPro" id="IPR015860">
    <property type="entry name" value="ABC_transpr_TagH-like"/>
</dbReference>
<dbReference type="EC" id="3.6.3.40" evidence="6"/>
<dbReference type="PROSITE" id="PS50893">
    <property type="entry name" value="ABC_TRANSPORTER_2"/>
    <property type="match status" value="1"/>
</dbReference>
<comment type="similarity">
    <text evidence="1">Belongs to the ABC transporter superfamily.</text>
</comment>
<evidence type="ECO:0000256" key="1">
    <source>
        <dbReference type="ARBA" id="ARBA00005417"/>
    </source>
</evidence>
<dbReference type="CDD" id="cd10147">
    <property type="entry name" value="Wzt_C-like"/>
    <property type="match status" value="1"/>
</dbReference>
<dbReference type="SMART" id="SM00382">
    <property type="entry name" value="AAA"/>
    <property type="match status" value="1"/>
</dbReference>
<dbReference type="InterPro" id="IPR003593">
    <property type="entry name" value="AAA+_ATPase"/>
</dbReference>
<dbReference type="Proteomes" id="UP000217696">
    <property type="component" value="Chromosome"/>
</dbReference>
<evidence type="ECO:0000256" key="3">
    <source>
        <dbReference type="ARBA" id="ARBA00022741"/>
    </source>
</evidence>
<gene>
    <name evidence="6" type="primary">tagH</name>
    <name evidence="6" type="ORF">CB4_00629</name>
</gene>
<protein>
    <submittedName>
        <fullName evidence="6">Teichoic acids export ATP-binding protein TagH</fullName>
        <ecNumber evidence="6">3.6.3.40</ecNumber>
    </submittedName>
</protein>
<dbReference type="GO" id="GO:0016887">
    <property type="term" value="F:ATP hydrolysis activity"/>
    <property type="evidence" value="ECO:0007669"/>
    <property type="project" value="InterPro"/>
</dbReference>
<dbReference type="GO" id="GO:0005524">
    <property type="term" value="F:ATP binding"/>
    <property type="evidence" value="ECO:0007669"/>
    <property type="project" value="UniProtKB-KW"/>
</dbReference>
<dbReference type="InterPro" id="IPR027417">
    <property type="entry name" value="P-loop_NTPase"/>
</dbReference>
<evidence type="ECO:0000256" key="5">
    <source>
        <dbReference type="ARBA" id="ARBA00022967"/>
    </source>
</evidence>
<keyword evidence="5" id="KW-1278">Translocase</keyword>
<evidence type="ECO:0000256" key="2">
    <source>
        <dbReference type="ARBA" id="ARBA00022448"/>
    </source>
</evidence>
<dbReference type="CDD" id="cd03220">
    <property type="entry name" value="ABC_KpsT_Wzt"/>
    <property type="match status" value="1"/>
</dbReference>
<dbReference type="InterPro" id="IPR029439">
    <property type="entry name" value="Wzt_C"/>
</dbReference>
<dbReference type="Gene3D" id="3.40.50.300">
    <property type="entry name" value="P-loop containing nucleotide triphosphate hydrolases"/>
    <property type="match status" value="1"/>
</dbReference>
<dbReference type="PANTHER" id="PTHR46743:SF2">
    <property type="entry name" value="TEICHOIC ACIDS EXPORT ATP-BINDING PROTEIN TAGH"/>
    <property type="match status" value="1"/>
</dbReference>
<keyword evidence="7" id="KW-1185">Reference proteome</keyword>
<evidence type="ECO:0000313" key="6">
    <source>
        <dbReference type="EMBL" id="BAU26502.1"/>
    </source>
</evidence>
<proteinExistence type="inferred from homology"/>
<dbReference type="RefSeq" id="WP_096463543.1">
    <property type="nucleotide sequence ID" value="NZ_AP017312.1"/>
</dbReference>
<dbReference type="InterPro" id="IPR050683">
    <property type="entry name" value="Bact_Polysacc_Export_ATP-bd"/>
</dbReference>
<dbReference type="InterPro" id="IPR017871">
    <property type="entry name" value="ABC_transporter-like_CS"/>
</dbReference>
<keyword evidence="2" id="KW-0813">Transport</keyword>
<dbReference type="Gene3D" id="2.70.50.60">
    <property type="entry name" value="abc- transporter (atp binding component) like domain"/>
    <property type="match status" value="1"/>
</dbReference>
<keyword evidence="3" id="KW-0547">Nucleotide-binding</keyword>
<dbReference type="InterPro" id="IPR003439">
    <property type="entry name" value="ABC_transporter-like_ATP-bd"/>
</dbReference>
<keyword evidence="6" id="KW-0378">Hydrolase</keyword>
<name>A0A0U5B4B2_9BACL</name>
<dbReference type="EMBL" id="AP017312">
    <property type="protein sequence ID" value="BAU26502.1"/>
    <property type="molecule type" value="Genomic_DNA"/>
</dbReference>
<dbReference type="Pfam" id="PF14524">
    <property type="entry name" value="Wzt_C"/>
    <property type="match status" value="1"/>
</dbReference>
<dbReference type="AlphaFoldDB" id="A0A0U5B4B2"/>
<dbReference type="GO" id="GO:0016020">
    <property type="term" value="C:membrane"/>
    <property type="evidence" value="ECO:0007669"/>
    <property type="project" value="InterPro"/>
</dbReference>
<evidence type="ECO:0000256" key="4">
    <source>
        <dbReference type="ARBA" id="ARBA00022840"/>
    </source>
</evidence>
<organism evidence="6 7">
    <name type="scientific">Aneurinibacillus soli</name>
    <dbReference type="NCBI Taxonomy" id="1500254"/>
    <lineage>
        <taxon>Bacteria</taxon>
        <taxon>Bacillati</taxon>
        <taxon>Bacillota</taxon>
        <taxon>Bacilli</taxon>
        <taxon>Bacillales</taxon>
        <taxon>Paenibacillaceae</taxon>
        <taxon>Aneurinibacillus group</taxon>
        <taxon>Aneurinibacillus</taxon>
    </lineage>
</organism>
<dbReference type="GO" id="GO:0140359">
    <property type="term" value="F:ABC-type transporter activity"/>
    <property type="evidence" value="ECO:0007669"/>
    <property type="project" value="InterPro"/>
</dbReference>